<evidence type="ECO:0000256" key="2">
    <source>
        <dbReference type="SAM" id="SignalP"/>
    </source>
</evidence>
<proteinExistence type="predicted"/>
<name>A0A915XJC9_9BACT</name>
<keyword evidence="2" id="KW-0732">Signal</keyword>
<keyword evidence="4" id="KW-1185">Reference proteome</keyword>
<evidence type="ECO:0000256" key="1">
    <source>
        <dbReference type="SAM" id="Coils"/>
    </source>
</evidence>
<evidence type="ECO:0000313" key="3">
    <source>
        <dbReference type="EMBL" id="BCO07708.1"/>
    </source>
</evidence>
<keyword evidence="1" id="KW-0175">Coiled coil</keyword>
<dbReference type="KEGG" id="ddu:GF1_00840"/>
<feature type="chain" id="PRO_5037678474" description="Lipoprotein" evidence="2">
    <location>
        <begin position="19"/>
        <end position="197"/>
    </location>
</feature>
<dbReference type="InterPro" id="IPR027417">
    <property type="entry name" value="P-loop_NTPase"/>
</dbReference>
<sequence>MKLTCTCLLLAFFLVGCAELGTQGNGSAGKSVPAVVFQSTDASYILACMEELQGIKRSEFNRYFKTLAAGIDQRPDRDKLRLICLSLNPKASYKQFRLGFTLLQRYIESHPENRADLKGLLALAARLDQAKIQRWTGRKKLEEEKKALEQKIDELTNELQQREVRIHELQQQIEQLKNIENIIKSREHSAVGTGSYD</sequence>
<feature type="signal peptide" evidence="2">
    <location>
        <begin position="1"/>
        <end position="18"/>
    </location>
</feature>
<dbReference type="Gene3D" id="3.40.50.300">
    <property type="entry name" value="P-loop containing nucleotide triphosphate hydrolases"/>
    <property type="match status" value="1"/>
</dbReference>
<dbReference type="Proteomes" id="UP001063350">
    <property type="component" value="Chromosome"/>
</dbReference>
<feature type="coiled-coil region" evidence="1">
    <location>
        <begin position="138"/>
        <end position="186"/>
    </location>
</feature>
<organism evidence="3 4">
    <name type="scientific">Desulfolithobacter dissulfuricans</name>
    <dbReference type="NCBI Taxonomy" id="2795293"/>
    <lineage>
        <taxon>Bacteria</taxon>
        <taxon>Pseudomonadati</taxon>
        <taxon>Thermodesulfobacteriota</taxon>
        <taxon>Desulfobulbia</taxon>
        <taxon>Desulfobulbales</taxon>
        <taxon>Desulfobulbaceae</taxon>
        <taxon>Desulfolithobacter</taxon>
    </lineage>
</organism>
<gene>
    <name evidence="3" type="ORF">GF1_00840</name>
</gene>
<dbReference type="EMBL" id="AP024233">
    <property type="protein sequence ID" value="BCO07708.1"/>
    <property type="molecule type" value="Genomic_DNA"/>
</dbReference>
<evidence type="ECO:0000313" key="4">
    <source>
        <dbReference type="Proteomes" id="UP001063350"/>
    </source>
</evidence>
<reference evidence="3" key="1">
    <citation type="submission" date="2020-12" db="EMBL/GenBank/DDBJ databases">
        <title>Desulfobium dissulfuricans gen. nov., sp. nov., a novel mesophilic, sulfate-reducing bacterium isolated from a deep-sea hydrothermal vent.</title>
        <authorList>
            <person name="Hashimoto Y."/>
            <person name="Tame A."/>
            <person name="Sawayama S."/>
            <person name="Miyazaki J."/>
            <person name="Takai K."/>
            <person name="Nakagawa S."/>
        </authorList>
    </citation>
    <scope>NUCLEOTIDE SEQUENCE</scope>
    <source>
        <strain evidence="3">GF1</strain>
    </source>
</reference>
<accession>A0A915XJC9</accession>
<dbReference type="AlphaFoldDB" id="A0A915XJC9"/>
<protein>
    <recommendedName>
        <fullName evidence="5">Lipoprotein</fullName>
    </recommendedName>
</protein>
<dbReference type="RefSeq" id="WP_267927655.1">
    <property type="nucleotide sequence ID" value="NZ_AP024233.1"/>
</dbReference>
<evidence type="ECO:0008006" key="5">
    <source>
        <dbReference type="Google" id="ProtNLM"/>
    </source>
</evidence>